<comment type="caution">
    <text evidence="6">The sequence shown here is derived from an EMBL/GenBank/DDBJ whole genome shotgun (WGS) entry which is preliminary data.</text>
</comment>
<dbReference type="EMBL" id="CM026428">
    <property type="protein sequence ID" value="KAG0567122.1"/>
    <property type="molecule type" value="Genomic_DNA"/>
</dbReference>
<keyword evidence="3" id="KW-0396">Initiation factor</keyword>
<dbReference type="Pfam" id="PF01176">
    <property type="entry name" value="eIF-1a"/>
    <property type="match status" value="1"/>
</dbReference>
<dbReference type="PROSITE" id="PS50832">
    <property type="entry name" value="S1_IF1_TYPE"/>
    <property type="match status" value="1"/>
</dbReference>
<dbReference type="SUPFAM" id="SSF50249">
    <property type="entry name" value="Nucleic acid-binding proteins"/>
    <property type="match status" value="1"/>
</dbReference>
<dbReference type="GO" id="GO:0003743">
    <property type="term" value="F:translation initiation factor activity"/>
    <property type="evidence" value="ECO:0007669"/>
    <property type="project" value="UniProtKB-UniRule"/>
</dbReference>
<dbReference type="InterPro" id="IPR012340">
    <property type="entry name" value="NA-bd_OB-fold"/>
</dbReference>
<proteinExistence type="inferred from homology"/>
<dbReference type="InterPro" id="IPR006196">
    <property type="entry name" value="RNA-binding_domain_S1_IF1"/>
</dbReference>
<evidence type="ECO:0000256" key="4">
    <source>
        <dbReference type="SAM" id="MobiDB-lite"/>
    </source>
</evidence>
<name>A0A8T0HDH9_CERPU</name>
<dbReference type="Gene3D" id="2.40.50.140">
    <property type="entry name" value="Nucleic acid-binding proteins"/>
    <property type="match status" value="1"/>
</dbReference>
<evidence type="ECO:0000256" key="1">
    <source>
        <dbReference type="ARBA" id="ARBA00007340"/>
    </source>
</evidence>
<dbReference type="SMART" id="SM00652">
    <property type="entry name" value="eIF1a"/>
    <property type="match status" value="1"/>
</dbReference>
<gene>
    <name evidence="6" type="ORF">KC19_7G112000</name>
</gene>
<feature type="domain" description="S1-like" evidence="5">
    <location>
        <begin position="14"/>
        <end position="91"/>
    </location>
</feature>
<keyword evidence="7" id="KW-1185">Reference proteome</keyword>
<feature type="compositionally biased region" description="Acidic residues" evidence="4">
    <location>
        <begin position="133"/>
        <end position="149"/>
    </location>
</feature>
<organism evidence="6 7">
    <name type="scientific">Ceratodon purpureus</name>
    <name type="common">Fire moss</name>
    <name type="synonym">Dicranum purpureum</name>
    <dbReference type="NCBI Taxonomy" id="3225"/>
    <lineage>
        <taxon>Eukaryota</taxon>
        <taxon>Viridiplantae</taxon>
        <taxon>Streptophyta</taxon>
        <taxon>Embryophyta</taxon>
        <taxon>Bryophyta</taxon>
        <taxon>Bryophytina</taxon>
        <taxon>Bryopsida</taxon>
        <taxon>Dicranidae</taxon>
        <taxon>Pseudoditrichales</taxon>
        <taxon>Ditrichaceae</taxon>
        <taxon>Ceratodon</taxon>
    </lineage>
</organism>
<keyword evidence="2" id="KW-0694">RNA-binding</keyword>
<evidence type="ECO:0000256" key="2">
    <source>
        <dbReference type="ARBA" id="ARBA00022884"/>
    </source>
</evidence>
<dbReference type="InterPro" id="IPR039294">
    <property type="entry name" value="EIF1AD"/>
</dbReference>
<accession>A0A8T0HDH9</accession>
<sequence length="190" mass="21001">MKGGRKNLKREALEHNGVEEPQEGHVLMRVVGLRGGNIVEAENAAGENTLCLLPAKFQKTIWIKTGTVVIVDEADREKAIEAGSKVTGTISRVLLEDQVRALRKSASWWPESFKDERLVYRDESAVSSKVEEVVGDVDEDGSESDDDDGLPPLEANSNRQHAMSTYEHVESDDSSDDEDLEVDRSKHALS</sequence>
<dbReference type="GO" id="GO:0005634">
    <property type="term" value="C:nucleus"/>
    <property type="evidence" value="ECO:0007669"/>
    <property type="project" value="TreeGrafter"/>
</dbReference>
<dbReference type="GO" id="GO:0003723">
    <property type="term" value="F:RNA binding"/>
    <property type="evidence" value="ECO:0007669"/>
    <property type="project" value="UniProtKB-KW"/>
</dbReference>
<dbReference type="PANTHER" id="PTHR21641:SF0">
    <property type="entry name" value="RNA-BINDING PROTEIN EIF1AD-RELATED"/>
    <property type="match status" value="1"/>
</dbReference>
<dbReference type="InterPro" id="IPR001253">
    <property type="entry name" value="TIF_eIF-1A"/>
</dbReference>
<dbReference type="AlphaFoldDB" id="A0A8T0HDH9"/>
<evidence type="ECO:0000259" key="5">
    <source>
        <dbReference type="PROSITE" id="PS50832"/>
    </source>
</evidence>
<protein>
    <recommendedName>
        <fullName evidence="5">S1-like domain-containing protein</fullName>
    </recommendedName>
</protein>
<evidence type="ECO:0000256" key="3">
    <source>
        <dbReference type="PROSITE-ProRule" id="PRU00181"/>
    </source>
</evidence>
<feature type="region of interest" description="Disordered" evidence="4">
    <location>
        <begin position="130"/>
        <end position="190"/>
    </location>
</feature>
<evidence type="ECO:0000313" key="6">
    <source>
        <dbReference type="EMBL" id="KAG0567122.1"/>
    </source>
</evidence>
<dbReference type="Proteomes" id="UP000822688">
    <property type="component" value="Chromosome 7"/>
</dbReference>
<feature type="compositionally biased region" description="Acidic residues" evidence="4">
    <location>
        <begin position="170"/>
        <end position="181"/>
    </location>
</feature>
<reference evidence="6" key="1">
    <citation type="submission" date="2020-06" db="EMBL/GenBank/DDBJ databases">
        <title>WGS assembly of Ceratodon purpureus strain R40.</title>
        <authorList>
            <person name="Carey S.B."/>
            <person name="Jenkins J."/>
            <person name="Shu S."/>
            <person name="Lovell J.T."/>
            <person name="Sreedasyam A."/>
            <person name="Maumus F."/>
            <person name="Tiley G.P."/>
            <person name="Fernandez-Pozo N."/>
            <person name="Barry K."/>
            <person name="Chen C."/>
            <person name="Wang M."/>
            <person name="Lipzen A."/>
            <person name="Daum C."/>
            <person name="Saski C.A."/>
            <person name="Payton A.C."/>
            <person name="Mcbreen J.C."/>
            <person name="Conrad R.E."/>
            <person name="Kollar L.M."/>
            <person name="Olsson S."/>
            <person name="Huttunen S."/>
            <person name="Landis J.B."/>
            <person name="Wickett N.J."/>
            <person name="Johnson M.G."/>
            <person name="Rensing S.A."/>
            <person name="Grimwood J."/>
            <person name="Schmutz J."/>
            <person name="Mcdaniel S.F."/>
        </authorList>
    </citation>
    <scope>NUCLEOTIDE SEQUENCE</scope>
    <source>
        <strain evidence="6">R40</strain>
    </source>
</reference>
<keyword evidence="3" id="KW-0648">Protein biosynthesis</keyword>
<comment type="similarity">
    <text evidence="1">Belongs to the EIF1AD family.</text>
</comment>
<evidence type="ECO:0000313" key="7">
    <source>
        <dbReference type="Proteomes" id="UP000822688"/>
    </source>
</evidence>
<dbReference type="OrthoDB" id="1738325at2759"/>
<dbReference type="PANTHER" id="PTHR21641">
    <property type="entry name" value="TRANSLATION INITIATION FACTOR-RELATED"/>
    <property type="match status" value="1"/>
</dbReference>